<organism evidence="9 10">
    <name type="scientific">Planomonospora alba</name>
    <dbReference type="NCBI Taxonomy" id="161354"/>
    <lineage>
        <taxon>Bacteria</taxon>
        <taxon>Bacillati</taxon>
        <taxon>Actinomycetota</taxon>
        <taxon>Actinomycetes</taxon>
        <taxon>Streptosporangiales</taxon>
        <taxon>Streptosporangiaceae</taxon>
        <taxon>Planomonospora</taxon>
    </lineage>
</organism>
<dbReference type="Pfam" id="PF00482">
    <property type="entry name" value="T2SSF"/>
    <property type="match status" value="2"/>
</dbReference>
<dbReference type="Gene3D" id="1.20.81.30">
    <property type="entry name" value="Type II secretion system (T2SS), domain F"/>
    <property type="match status" value="2"/>
</dbReference>
<feature type="domain" description="Type II secretion system protein GspF" evidence="8">
    <location>
        <begin position="277"/>
        <end position="399"/>
    </location>
</feature>
<gene>
    <name evidence="9" type="ORF">GCM10010466_15350</name>
</gene>
<comment type="subcellular location">
    <subcellularLocation>
        <location evidence="1">Cell membrane</location>
        <topology evidence="1">Multi-pass membrane protein</topology>
    </subcellularLocation>
</comment>
<sequence>MAVTKTFEYQTVGRDGKRAKGTIEAANQAAAVQQLRHQGLVPVSVTEGGSLLRREITIPGLGGRTTLKDLAVFARQFATMSASGMSLIRSLGVLEDQAAKASLKKAVGEVRTDIEAGISLSAALGRHPKVFPAIMVAMVRAGETGGFLDSALERIAVTFEKDAALRGKIKAAMTYPVIVLIFTAILVAAVLAFIVPIFEEMFTQFGGELPLPTRILVDASHSLLWSGPLALGVIVGGTLLLRRGLRTKPALRLAFDRLKLRLPVFGPLFTKIAISRFTRNLGTLLGVGVPVMQALEVVGATTGNAVVGEATKELQAAVRDGLPMSTHLGRHPVFPRMVAQMIEVGEESGQISQMLDKVADFYDREVDAAAESLTSAIEPLMVIVMGVAVGGMVLCLYLPMFTVYQNIQG</sequence>
<dbReference type="PANTHER" id="PTHR30012:SF0">
    <property type="entry name" value="TYPE II SECRETION SYSTEM PROTEIN F-RELATED"/>
    <property type="match status" value="1"/>
</dbReference>
<protein>
    <submittedName>
        <fullName evidence="9">Type II secretion system F family protein</fullName>
    </submittedName>
</protein>
<evidence type="ECO:0000256" key="5">
    <source>
        <dbReference type="ARBA" id="ARBA00022989"/>
    </source>
</evidence>
<accession>A0ABP6MTP0</accession>
<comment type="caution">
    <text evidence="9">The sequence shown here is derived from an EMBL/GenBank/DDBJ whole genome shotgun (WGS) entry which is preliminary data.</text>
</comment>
<dbReference type="PANTHER" id="PTHR30012">
    <property type="entry name" value="GENERAL SECRETION PATHWAY PROTEIN"/>
    <property type="match status" value="1"/>
</dbReference>
<evidence type="ECO:0000256" key="6">
    <source>
        <dbReference type="ARBA" id="ARBA00023136"/>
    </source>
</evidence>
<dbReference type="PRINTS" id="PR00812">
    <property type="entry name" value="BCTERIALGSPF"/>
</dbReference>
<dbReference type="Proteomes" id="UP001500320">
    <property type="component" value="Unassembled WGS sequence"/>
</dbReference>
<comment type="similarity">
    <text evidence="2">Belongs to the GSP F family.</text>
</comment>
<keyword evidence="3" id="KW-1003">Cell membrane</keyword>
<evidence type="ECO:0000256" key="2">
    <source>
        <dbReference type="ARBA" id="ARBA00005745"/>
    </source>
</evidence>
<evidence type="ECO:0000256" key="1">
    <source>
        <dbReference type="ARBA" id="ARBA00004651"/>
    </source>
</evidence>
<keyword evidence="10" id="KW-1185">Reference proteome</keyword>
<keyword evidence="6 7" id="KW-0472">Membrane</keyword>
<dbReference type="InterPro" id="IPR003004">
    <property type="entry name" value="GspF/PilC"/>
</dbReference>
<evidence type="ECO:0000313" key="9">
    <source>
        <dbReference type="EMBL" id="GAA3125401.1"/>
    </source>
</evidence>
<dbReference type="EMBL" id="BAAAUT010000009">
    <property type="protein sequence ID" value="GAA3125401.1"/>
    <property type="molecule type" value="Genomic_DNA"/>
</dbReference>
<evidence type="ECO:0000256" key="4">
    <source>
        <dbReference type="ARBA" id="ARBA00022692"/>
    </source>
</evidence>
<evidence type="ECO:0000259" key="8">
    <source>
        <dbReference type="Pfam" id="PF00482"/>
    </source>
</evidence>
<dbReference type="InterPro" id="IPR042094">
    <property type="entry name" value="T2SS_GspF_sf"/>
</dbReference>
<proteinExistence type="inferred from homology"/>
<reference evidence="10" key="1">
    <citation type="journal article" date="2019" name="Int. J. Syst. Evol. Microbiol.">
        <title>The Global Catalogue of Microorganisms (GCM) 10K type strain sequencing project: providing services to taxonomists for standard genome sequencing and annotation.</title>
        <authorList>
            <consortium name="The Broad Institute Genomics Platform"/>
            <consortium name="The Broad Institute Genome Sequencing Center for Infectious Disease"/>
            <person name="Wu L."/>
            <person name="Ma J."/>
        </authorList>
    </citation>
    <scope>NUCLEOTIDE SEQUENCE [LARGE SCALE GENOMIC DNA]</scope>
    <source>
        <strain evidence="10">JCM 9373</strain>
    </source>
</reference>
<evidence type="ECO:0000256" key="7">
    <source>
        <dbReference type="SAM" id="Phobius"/>
    </source>
</evidence>
<keyword evidence="5 7" id="KW-1133">Transmembrane helix</keyword>
<dbReference type="RefSeq" id="WP_344857253.1">
    <property type="nucleotide sequence ID" value="NZ_BAAAUT010000009.1"/>
</dbReference>
<feature type="transmembrane region" description="Helical" evidence="7">
    <location>
        <begin position="380"/>
        <end position="400"/>
    </location>
</feature>
<feature type="transmembrane region" description="Helical" evidence="7">
    <location>
        <begin position="175"/>
        <end position="198"/>
    </location>
</feature>
<name>A0ABP6MTP0_9ACTN</name>
<dbReference type="InterPro" id="IPR018076">
    <property type="entry name" value="T2SS_GspF_dom"/>
</dbReference>
<evidence type="ECO:0000256" key="3">
    <source>
        <dbReference type="ARBA" id="ARBA00022475"/>
    </source>
</evidence>
<feature type="transmembrane region" description="Helical" evidence="7">
    <location>
        <begin position="223"/>
        <end position="241"/>
    </location>
</feature>
<evidence type="ECO:0000313" key="10">
    <source>
        <dbReference type="Proteomes" id="UP001500320"/>
    </source>
</evidence>
<feature type="domain" description="Type II secretion system protein GspF" evidence="8">
    <location>
        <begin position="73"/>
        <end position="196"/>
    </location>
</feature>
<keyword evidence="4 7" id="KW-0812">Transmembrane</keyword>